<evidence type="ECO:0000259" key="1">
    <source>
        <dbReference type="PROSITE" id="PS50280"/>
    </source>
</evidence>
<evidence type="ECO:0000313" key="3">
    <source>
        <dbReference type="Proteomes" id="UP001303046"/>
    </source>
</evidence>
<sequence>MYQHAILAHEPTYKGTVNIGRLLNHSSKHANLANHVYTTLIEERLDSMMYFRAIRKIKVGEQLLWDYGKQYNKEFLRKKCTCNVCDPQLVEESTACLKPLTITEVAAAKLEAKAEPWSGDPSFSQQVFGSALRRVPFGVRDLLLSAARKAGEEHFTADIEVPPGCTSNLCCMLLAAYKDAYIRRNAVILILNRDRHPAVLLLRPRLLVSSKQRYSCCLAYVGHNYKVYPVKRQTIGTSSRQPIDVEYRAGTLPHFPTLSDFPPLSVLLARENAVPVSNKKRKVRYASVPDLDAEIGWLVAEEMIFPAEHSECAYRCSDEKADKSACMKTSQQD</sequence>
<accession>A0ABR1C536</accession>
<gene>
    <name evidence="2" type="primary">Necator_chrII.g4739</name>
    <name evidence="2" type="ORF">RB195_016947</name>
</gene>
<dbReference type="InterPro" id="IPR046341">
    <property type="entry name" value="SET_dom_sf"/>
</dbReference>
<protein>
    <recommendedName>
        <fullName evidence="1">SET domain-containing protein</fullName>
    </recommendedName>
</protein>
<reference evidence="2 3" key="1">
    <citation type="submission" date="2023-08" db="EMBL/GenBank/DDBJ databases">
        <title>A Necator americanus chromosomal reference genome.</title>
        <authorList>
            <person name="Ilik V."/>
            <person name="Petrzelkova K.J."/>
            <person name="Pardy F."/>
            <person name="Fuh T."/>
            <person name="Niatou-Singa F.S."/>
            <person name="Gouil Q."/>
            <person name="Baker L."/>
            <person name="Ritchie M.E."/>
            <person name="Jex A.R."/>
            <person name="Gazzola D."/>
            <person name="Li H."/>
            <person name="Toshio Fujiwara R."/>
            <person name="Zhan B."/>
            <person name="Aroian R.V."/>
            <person name="Pafco B."/>
            <person name="Schwarz E.M."/>
        </authorList>
    </citation>
    <scope>NUCLEOTIDE SEQUENCE [LARGE SCALE GENOMIC DNA]</scope>
    <source>
        <strain evidence="2 3">Aroian</strain>
        <tissue evidence="2">Whole animal</tissue>
    </source>
</reference>
<comment type="caution">
    <text evidence="2">The sequence shown here is derived from an EMBL/GenBank/DDBJ whole genome shotgun (WGS) entry which is preliminary data.</text>
</comment>
<dbReference type="Proteomes" id="UP001303046">
    <property type="component" value="Unassembled WGS sequence"/>
</dbReference>
<dbReference type="Gene3D" id="2.170.270.10">
    <property type="entry name" value="SET domain"/>
    <property type="match status" value="1"/>
</dbReference>
<evidence type="ECO:0000313" key="2">
    <source>
        <dbReference type="EMBL" id="KAK6732875.1"/>
    </source>
</evidence>
<dbReference type="InterPro" id="IPR001214">
    <property type="entry name" value="SET_dom"/>
</dbReference>
<dbReference type="PROSITE" id="PS50280">
    <property type="entry name" value="SET"/>
    <property type="match status" value="1"/>
</dbReference>
<name>A0ABR1C536_NECAM</name>
<dbReference type="Pfam" id="PF00856">
    <property type="entry name" value="SET"/>
    <property type="match status" value="1"/>
</dbReference>
<keyword evidence="3" id="KW-1185">Reference proteome</keyword>
<organism evidence="2 3">
    <name type="scientific">Necator americanus</name>
    <name type="common">Human hookworm</name>
    <dbReference type="NCBI Taxonomy" id="51031"/>
    <lineage>
        <taxon>Eukaryota</taxon>
        <taxon>Metazoa</taxon>
        <taxon>Ecdysozoa</taxon>
        <taxon>Nematoda</taxon>
        <taxon>Chromadorea</taxon>
        <taxon>Rhabditida</taxon>
        <taxon>Rhabditina</taxon>
        <taxon>Rhabditomorpha</taxon>
        <taxon>Strongyloidea</taxon>
        <taxon>Ancylostomatidae</taxon>
        <taxon>Bunostominae</taxon>
        <taxon>Necator</taxon>
    </lineage>
</organism>
<feature type="domain" description="SET" evidence="1">
    <location>
        <begin position="1"/>
        <end position="68"/>
    </location>
</feature>
<proteinExistence type="predicted"/>
<dbReference type="SUPFAM" id="SSF82199">
    <property type="entry name" value="SET domain"/>
    <property type="match status" value="1"/>
</dbReference>
<dbReference type="EMBL" id="JAVFWL010000002">
    <property type="protein sequence ID" value="KAK6732875.1"/>
    <property type="molecule type" value="Genomic_DNA"/>
</dbReference>